<dbReference type="RefSeq" id="WP_091332379.1">
    <property type="nucleotide sequence ID" value="NZ_FNOW01000007.1"/>
</dbReference>
<name>A0A1H3CV22_ALLWA</name>
<feature type="domain" description="NYN" evidence="1">
    <location>
        <begin position="6"/>
        <end position="161"/>
    </location>
</feature>
<accession>A0A1H3CV22</accession>
<dbReference type="InterPro" id="IPR021139">
    <property type="entry name" value="NYN"/>
</dbReference>
<keyword evidence="3" id="KW-1185">Reference proteome</keyword>
<dbReference type="Pfam" id="PF01936">
    <property type="entry name" value="NYN"/>
    <property type="match status" value="1"/>
</dbReference>
<dbReference type="STRING" id="61595.SAMN05421644_10715"/>
<dbReference type="Gene3D" id="2.40.50.140">
    <property type="entry name" value="Nucleic acid-binding proteins"/>
    <property type="match status" value="1"/>
</dbReference>
<evidence type="ECO:0000313" key="3">
    <source>
        <dbReference type="Proteomes" id="UP000198672"/>
    </source>
</evidence>
<dbReference type="PANTHER" id="PTHR35458:SF8">
    <property type="entry name" value="SLR0650 PROTEIN"/>
    <property type="match status" value="1"/>
</dbReference>
<reference evidence="3" key="1">
    <citation type="submission" date="2016-10" db="EMBL/GenBank/DDBJ databases">
        <authorList>
            <person name="Varghese N."/>
            <person name="Submissions S."/>
        </authorList>
    </citation>
    <scope>NUCLEOTIDE SEQUENCE [LARGE SCALE GENOMIC DNA]</scope>
    <source>
        <strain evidence="3">DSM 173</strain>
    </source>
</reference>
<dbReference type="PANTHER" id="PTHR35458">
    <property type="entry name" value="SLR0755 PROTEIN"/>
    <property type="match status" value="1"/>
</dbReference>
<dbReference type="Gene3D" id="3.40.50.1010">
    <property type="entry name" value="5'-nuclease"/>
    <property type="match status" value="1"/>
</dbReference>
<dbReference type="InterPro" id="IPR012340">
    <property type="entry name" value="NA-bd_OB-fold"/>
</dbReference>
<evidence type="ECO:0000313" key="2">
    <source>
        <dbReference type="EMBL" id="SDX57748.1"/>
    </source>
</evidence>
<dbReference type="GO" id="GO:0004540">
    <property type="term" value="F:RNA nuclease activity"/>
    <property type="evidence" value="ECO:0007669"/>
    <property type="project" value="InterPro"/>
</dbReference>
<dbReference type="AlphaFoldDB" id="A0A1H3CV22"/>
<protein>
    <submittedName>
        <fullName evidence="2">Uncharacterized conserved protein, LabA/DUF88 family</fullName>
    </submittedName>
</protein>
<organism evidence="2 3">
    <name type="scientific">Allochromatium warmingii</name>
    <name type="common">Chromatium warmingii</name>
    <dbReference type="NCBI Taxonomy" id="61595"/>
    <lineage>
        <taxon>Bacteria</taxon>
        <taxon>Pseudomonadati</taxon>
        <taxon>Pseudomonadota</taxon>
        <taxon>Gammaproteobacteria</taxon>
        <taxon>Chromatiales</taxon>
        <taxon>Chromatiaceae</taxon>
        <taxon>Allochromatium</taxon>
    </lineage>
</organism>
<sequence>MSANFRVGVFVDAENVRYNGGYQMRYDILRRFAAREGGVLQRLNTYMAFDAERAREDYEYKKKAHAYQQMVRDFGWKITAKTVRRYTDENGNVTTKANADLDMAVDAMLQANRLDQVLLVTGDGDFLQVVEALQNTGCRVELIGFKNVSRLLQQRVDAFYSGFIIPELLPIYYEPRNEWGKPNSCVRGVCTKWFPEKGYGFLRVMNNISPNLWVTDPREPDSPYISIFCHANEVADEVTEDLLMNRETILEFYVNESEQKDNGLVANNVRLAFSVNR</sequence>
<gene>
    <name evidence="2" type="ORF">SAMN05421644_10715</name>
</gene>
<dbReference type="EMBL" id="FNOW01000007">
    <property type="protein sequence ID" value="SDX57748.1"/>
    <property type="molecule type" value="Genomic_DNA"/>
</dbReference>
<dbReference type="CDD" id="cd10911">
    <property type="entry name" value="PIN_LabA"/>
    <property type="match status" value="1"/>
</dbReference>
<dbReference type="Proteomes" id="UP000198672">
    <property type="component" value="Unassembled WGS sequence"/>
</dbReference>
<dbReference type="OrthoDB" id="5292197at2"/>
<evidence type="ECO:0000259" key="1">
    <source>
        <dbReference type="Pfam" id="PF01936"/>
    </source>
</evidence>
<dbReference type="InterPro" id="IPR047140">
    <property type="entry name" value="LabA"/>
</dbReference>
<proteinExistence type="predicted"/>